<dbReference type="SUPFAM" id="SSF51206">
    <property type="entry name" value="cAMP-binding domain-like"/>
    <property type="match status" value="1"/>
</dbReference>
<evidence type="ECO:0000313" key="2">
    <source>
        <dbReference type="EMBL" id="QDT97183.1"/>
    </source>
</evidence>
<sequence>METQQLRQILMELRFTAGLSEEEQQKLARISRAQDFPKGTTIFTEGSAHKDIYVIRTGRVEICMSIPARGCLPVLTLESGDLVGWSSILKLGEMTATVVALEDTQTIAIDAASLRTLCDEDHDIGYQIMHRIATALSQRLVASRLQVLDMFGLELFDDVDSYENSSRGTAE</sequence>
<dbReference type="RefSeq" id="WP_144985558.1">
    <property type="nucleotide sequence ID" value="NZ_CP037920.1"/>
</dbReference>
<dbReference type="Pfam" id="PF00027">
    <property type="entry name" value="cNMP_binding"/>
    <property type="match status" value="1"/>
</dbReference>
<dbReference type="KEGG" id="gaw:V144x_26540"/>
<keyword evidence="2" id="KW-0675">Receptor</keyword>
<dbReference type="EMBL" id="CP037920">
    <property type="protein sequence ID" value="QDT97183.1"/>
    <property type="molecule type" value="Genomic_DNA"/>
</dbReference>
<dbReference type="GO" id="GO:0003700">
    <property type="term" value="F:DNA-binding transcription factor activity"/>
    <property type="evidence" value="ECO:0007669"/>
    <property type="project" value="TreeGrafter"/>
</dbReference>
<dbReference type="Gene3D" id="2.60.120.10">
    <property type="entry name" value="Jelly Rolls"/>
    <property type="match status" value="1"/>
</dbReference>
<dbReference type="GO" id="GO:0005829">
    <property type="term" value="C:cytosol"/>
    <property type="evidence" value="ECO:0007669"/>
    <property type="project" value="TreeGrafter"/>
</dbReference>
<dbReference type="Proteomes" id="UP000318704">
    <property type="component" value="Chromosome"/>
</dbReference>
<dbReference type="InterPro" id="IPR018490">
    <property type="entry name" value="cNMP-bd_dom_sf"/>
</dbReference>
<dbReference type="PANTHER" id="PTHR24567:SF74">
    <property type="entry name" value="HTH-TYPE TRANSCRIPTIONAL REGULATOR ARCR"/>
    <property type="match status" value="1"/>
</dbReference>
<dbReference type="InterPro" id="IPR014710">
    <property type="entry name" value="RmlC-like_jellyroll"/>
</dbReference>
<organism evidence="2 3">
    <name type="scientific">Gimesia aquarii</name>
    <dbReference type="NCBI Taxonomy" id="2527964"/>
    <lineage>
        <taxon>Bacteria</taxon>
        <taxon>Pseudomonadati</taxon>
        <taxon>Planctomycetota</taxon>
        <taxon>Planctomycetia</taxon>
        <taxon>Planctomycetales</taxon>
        <taxon>Planctomycetaceae</taxon>
        <taxon>Gimesia</taxon>
    </lineage>
</organism>
<evidence type="ECO:0000259" key="1">
    <source>
        <dbReference type="PROSITE" id="PS50042"/>
    </source>
</evidence>
<dbReference type="InterPro" id="IPR050397">
    <property type="entry name" value="Env_Response_Regulators"/>
</dbReference>
<reference evidence="2 3" key="1">
    <citation type="submission" date="2019-03" db="EMBL/GenBank/DDBJ databases">
        <title>Deep-cultivation of Planctomycetes and their phenomic and genomic characterization uncovers novel biology.</title>
        <authorList>
            <person name="Wiegand S."/>
            <person name="Jogler M."/>
            <person name="Boedeker C."/>
            <person name="Pinto D."/>
            <person name="Vollmers J."/>
            <person name="Rivas-Marin E."/>
            <person name="Kohn T."/>
            <person name="Peeters S.H."/>
            <person name="Heuer A."/>
            <person name="Rast P."/>
            <person name="Oberbeckmann S."/>
            <person name="Bunk B."/>
            <person name="Jeske O."/>
            <person name="Meyerdierks A."/>
            <person name="Storesund J.E."/>
            <person name="Kallscheuer N."/>
            <person name="Luecker S."/>
            <person name="Lage O.M."/>
            <person name="Pohl T."/>
            <person name="Merkel B.J."/>
            <person name="Hornburger P."/>
            <person name="Mueller R.-W."/>
            <person name="Bruemmer F."/>
            <person name="Labrenz M."/>
            <person name="Spormann A.M."/>
            <person name="Op den Camp H."/>
            <person name="Overmann J."/>
            <person name="Amann R."/>
            <person name="Jetten M.S.M."/>
            <person name="Mascher T."/>
            <person name="Medema M.H."/>
            <person name="Devos D.P."/>
            <person name="Kaster A.-K."/>
            <person name="Ovreas L."/>
            <person name="Rohde M."/>
            <person name="Galperin M.Y."/>
            <person name="Jogler C."/>
        </authorList>
    </citation>
    <scope>NUCLEOTIDE SEQUENCE [LARGE SCALE GENOMIC DNA]</scope>
    <source>
        <strain evidence="2 3">V144</strain>
    </source>
</reference>
<accession>A0A517VVZ9</accession>
<name>A0A517VVZ9_9PLAN</name>
<dbReference type="PANTHER" id="PTHR24567">
    <property type="entry name" value="CRP FAMILY TRANSCRIPTIONAL REGULATORY PROTEIN"/>
    <property type="match status" value="1"/>
</dbReference>
<dbReference type="SMART" id="SM00100">
    <property type="entry name" value="cNMP"/>
    <property type="match status" value="1"/>
</dbReference>
<feature type="domain" description="Cyclic nucleotide-binding" evidence="1">
    <location>
        <begin position="15"/>
        <end position="117"/>
    </location>
</feature>
<dbReference type="PROSITE" id="PS50042">
    <property type="entry name" value="CNMP_BINDING_3"/>
    <property type="match status" value="1"/>
</dbReference>
<protein>
    <submittedName>
        <fullName evidence="2">cAMP receptor protein</fullName>
    </submittedName>
</protein>
<dbReference type="AlphaFoldDB" id="A0A517VVZ9"/>
<dbReference type="InterPro" id="IPR000595">
    <property type="entry name" value="cNMP-bd_dom"/>
</dbReference>
<proteinExistence type="predicted"/>
<evidence type="ECO:0000313" key="3">
    <source>
        <dbReference type="Proteomes" id="UP000318704"/>
    </source>
</evidence>
<dbReference type="CDD" id="cd00038">
    <property type="entry name" value="CAP_ED"/>
    <property type="match status" value="1"/>
</dbReference>
<gene>
    <name evidence="2" type="primary">crp_1</name>
    <name evidence="2" type="ORF">V144x_26540</name>
</gene>